<dbReference type="InterPro" id="IPR019923">
    <property type="entry name" value="Lucif-like_OxRdtase_MSMEG_2516"/>
</dbReference>
<dbReference type="RefSeq" id="WP_151569830.1">
    <property type="nucleotide sequence ID" value="NZ_WBMT01000030.1"/>
</dbReference>
<keyword evidence="7" id="KW-1185">Reference proteome</keyword>
<proteinExistence type="predicted"/>
<evidence type="ECO:0000259" key="5">
    <source>
        <dbReference type="Pfam" id="PF00296"/>
    </source>
</evidence>
<dbReference type="InterPro" id="IPR050172">
    <property type="entry name" value="SsuD_RutA_monooxygenase"/>
</dbReference>
<evidence type="ECO:0000256" key="1">
    <source>
        <dbReference type="ARBA" id="ARBA00022630"/>
    </source>
</evidence>
<comment type="caution">
    <text evidence="6">The sequence shown here is derived from an EMBL/GenBank/DDBJ whole genome shotgun (WGS) entry which is preliminary data.</text>
</comment>
<dbReference type="Proteomes" id="UP000468735">
    <property type="component" value="Unassembled WGS sequence"/>
</dbReference>
<keyword evidence="1" id="KW-0285">Flavoprotein</keyword>
<name>A0A6H9Y778_9ACTN</name>
<keyword evidence="3" id="KW-0560">Oxidoreductase</keyword>
<dbReference type="OrthoDB" id="4288123at2"/>
<organism evidence="6 7">
    <name type="scientific">Actinomadura rudentiformis</name>
    <dbReference type="NCBI Taxonomy" id="359158"/>
    <lineage>
        <taxon>Bacteria</taxon>
        <taxon>Bacillati</taxon>
        <taxon>Actinomycetota</taxon>
        <taxon>Actinomycetes</taxon>
        <taxon>Streptosporangiales</taxon>
        <taxon>Thermomonosporaceae</taxon>
        <taxon>Actinomadura</taxon>
    </lineage>
</organism>
<keyword evidence="2" id="KW-0288">FMN</keyword>
<dbReference type="InterPro" id="IPR036661">
    <property type="entry name" value="Luciferase-like_sf"/>
</dbReference>
<evidence type="ECO:0000256" key="4">
    <source>
        <dbReference type="ARBA" id="ARBA00023033"/>
    </source>
</evidence>
<evidence type="ECO:0000256" key="2">
    <source>
        <dbReference type="ARBA" id="ARBA00022643"/>
    </source>
</evidence>
<dbReference type="InterPro" id="IPR011251">
    <property type="entry name" value="Luciferase-like_dom"/>
</dbReference>
<keyword evidence="4" id="KW-0503">Monooxygenase</keyword>
<dbReference type="NCBIfam" id="TIGR03621">
    <property type="entry name" value="F420_MSMEG_2516"/>
    <property type="match status" value="1"/>
</dbReference>
<protein>
    <submittedName>
        <fullName evidence="6">TIGR03621 family F420-dependent LLM class oxidoreductase</fullName>
    </submittedName>
</protein>
<dbReference type="Gene3D" id="3.20.20.30">
    <property type="entry name" value="Luciferase-like domain"/>
    <property type="match status" value="1"/>
</dbReference>
<accession>A0A6H9Y778</accession>
<sequence length="322" mass="34114">MSARPFRFACQAYRSTSARHWRELARRVEALGYASLQVPDHYIGPGPALDSTGHSVQVLAAVPAIAMAAAVTSTLEVGARVLCTGYHHPVVLAKEAATLQLLSEGRFQLGLGAGWLAAEYDAMGVPFPSAAERIDRLEETLELVRQSFAGGPVDVRGEHVHATGFTAVPAIERPPPIMVGGGAPRVLRLAGARADIVSVNFNNASGVLGPDSVASSTAEQTRRKLDWVRSGAGERFGGLTLEIAAYFVAVDSGKGPGAEALTARTGLDAERLREFPHALVGSVDAICEELERRRAEYGFSYVTVGEAVLDDFAPVVARLSGR</sequence>
<evidence type="ECO:0000256" key="3">
    <source>
        <dbReference type="ARBA" id="ARBA00023002"/>
    </source>
</evidence>
<dbReference type="GO" id="GO:0046306">
    <property type="term" value="P:alkanesulfonate catabolic process"/>
    <property type="evidence" value="ECO:0007669"/>
    <property type="project" value="TreeGrafter"/>
</dbReference>
<feature type="domain" description="Luciferase-like" evidence="5">
    <location>
        <begin position="6"/>
        <end position="201"/>
    </location>
</feature>
<dbReference type="GO" id="GO:0008726">
    <property type="term" value="F:alkanesulfonate monooxygenase activity"/>
    <property type="evidence" value="ECO:0007669"/>
    <property type="project" value="TreeGrafter"/>
</dbReference>
<dbReference type="PANTHER" id="PTHR42847:SF4">
    <property type="entry name" value="ALKANESULFONATE MONOOXYGENASE-RELATED"/>
    <property type="match status" value="1"/>
</dbReference>
<dbReference type="SUPFAM" id="SSF51679">
    <property type="entry name" value="Bacterial luciferase-like"/>
    <property type="match status" value="1"/>
</dbReference>
<evidence type="ECO:0000313" key="6">
    <source>
        <dbReference type="EMBL" id="KAB2340394.1"/>
    </source>
</evidence>
<dbReference type="Pfam" id="PF00296">
    <property type="entry name" value="Bac_luciferase"/>
    <property type="match status" value="1"/>
</dbReference>
<dbReference type="AlphaFoldDB" id="A0A6H9Y778"/>
<reference evidence="6 7" key="1">
    <citation type="submission" date="2019-09" db="EMBL/GenBank/DDBJ databases">
        <title>Actinomadura physcomitrii sp. nov., a novel actinomycete isolated from moss [Physcomitrium sphaericum (Ludw) Fuernr].</title>
        <authorList>
            <person name="Zhuang X."/>
            <person name="Liu C."/>
        </authorList>
    </citation>
    <scope>NUCLEOTIDE SEQUENCE [LARGE SCALE GENOMIC DNA]</scope>
    <source>
        <strain evidence="6 7">HMC1</strain>
    </source>
</reference>
<dbReference type="EMBL" id="WBMT01000030">
    <property type="protein sequence ID" value="KAB2340394.1"/>
    <property type="molecule type" value="Genomic_DNA"/>
</dbReference>
<evidence type="ECO:0000313" key="7">
    <source>
        <dbReference type="Proteomes" id="UP000468735"/>
    </source>
</evidence>
<dbReference type="PANTHER" id="PTHR42847">
    <property type="entry name" value="ALKANESULFONATE MONOOXYGENASE"/>
    <property type="match status" value="1"/>
</dbReference>
<gene>
    <name evidence="6" type="ORF">F8566_45230</name>
</gene>